<dbReference type="OrthoDB" id="1909116at2"/>
<organism evidence="2 3">
    <name type="scientific">Clostridium beijerinckii</name>
    <name type="common">Clostridium MP</name>
    <dbReference type="NCBI Taxonomy" id="1520"/>
    <lineage>
        <taxon>Bacteria</taxon>
        <taxon>Bacillati</taxon>
        <taxon>Bacillota</taxon>
        <taxon>Clostridia</taxon>
        <taxon>Eubacteriales</taxon>
        <taxon>Clostridiaceae</taxon>
        <taxon>Clostridium</taxon>
    </lineage>
</organism>
<dbReference type="KEGG" id="cbei:LF65_06980"/>
<proteinExistence type="predicted"/>
<reference evidence="3" key="1">
    <citation type="submission" date="2014-12" db="EMBL/GenBank/DDBJ databases">
        <title>Genome sequence of Clostridium beijerinckii strain 59B.</title>
        <authorList>
            <person name="Little G.T."/>
            <person name="Minton N.P."/>
        </authorList>
    </citation>
    <scope>NUCLEOTIDE SEQUENCE [LARGE SCALE GENOMIC DNA]</scope>
    <source>
        <strain evidence="3">59B</strain>
    </source>
</reference>
<accession>A0A140DML7</accession>
<dbReference type="KEGG" id="cbei:LF65_06040"/>
<dbReference type="STRING" id="1520.LF65_06040"/>
<name>A0A140DML7_CLOBE</name>
<reference evidence="2" key="2">
    <citation type="submission" date="2016-02" db="EMBL/GenBank/DDBJ databases">
        <title>Genome sequence of Clostridium beijerinckii strain 59B.</title>
        <authorList>
            <person name="Little G.T."/>
            <person name="Minton N.P."/>
        </authorList>
    </citation>
    <scope>NUCLEOTIDE SEQUENCE</scope>
    <source>
        <strain evidence="2">NCIMB 14988</strain>
    </source>
</reference>
<evidence type="ECO:0000313" key="2">
    <source>
        <dbReference type="EMBL" id="AMK50514.1"/>
    </source>
</evidence>
<protein>
    <submittedName>
        <fullName evidence="2">Uncharacterized protein</fullName>
    </submittedName>
</protein>
<dbReference type="AlphaFoldDB" id="A0A140DML7"/>
<dbReference type="EMBL" id="CP010086">
    <property type="protein sequence ID" value="AMK50368.1"/>
    <property type="molecule type" value="Genomic_DNA"/>
</dbReference>
<evidence type="ECO:0000313" key="1">
    <source>
        <dbReference type="EMBL" id="AMK50368.1"/>
    </source>
</evidence>
<gene>
    <name evidence="1" type="ORF">LF65_06040</name>
    <name evidence="2" type="ORF">LF65_06980</name>
</gene>
<dbReference type="RefSeq" id="WP_061114817.1">
    <property type="nucleotide sequence ID" value="NZ_CP010086.2"/>
</dbReference>
<dbReference type="EMBL" id="CP010086">
    <property type="protein sequence ID" value="AMK50514.1"/>
    <property type="molecule type" value="Genomic_DNA"/>
</dbReference>
<evidence type="ECO:0000313" key="3">
    <source>
        <dbReference type="Proteomes" id="UP000031866"/>
    </source>
</evidence>
<sequence>MQEMYSIENVEEIIGYDEYIKDFEEQAAEFCKTSGTRILQSVFSEFTADMICSVYLDYGQTKAEYPIRFEFNINVEDGQVLVSYLGFS</sequence>
<dbReference type="Proteomes" id="UP000031866">
    <property type="component" value="Chromosome"/>
</dbReference>